<dbReference type="OrthoDB" id="8722217at2"/>
<reference evidence="1 2" key="1">
    <citation type="submission" date="2019-08" db="EMBL/GenBank/DDBJ databases">
        <title>Actinomadura sp. nov. CYP1-5 isolated from mountain soil.</title>
        <authorList>
            <person name="Songsumanus A."/>
            <person name="Kuncharoen N."/>
            <person name="Kudo T."/>
            <person name="Yuki M."/>
            <person name="Igarashi Y."/>
            <person name="Tanasupawat S."/>
        </authorList>
    </citation>
    <scope>NUCLEOTIDE SEQUENCE [LARGE SCALE GENOMIC DNA]</scope>
    <source>
        <strain evidence="1 2">GKU157</strain>
    </source>
</reference>
<dbReference type="AlphaFoldDB" id="A0A5D0UMS7"/>
<evidence type="ECO:0000313" key="1">
    <source>
        <dbReference type="EMBL" id="TYC18883.1"/>
    </source>
</evidence>
<dbReference type="InterPro" id="IPR032710">
    <property type="entry name" value="NTF2-like_dom_sf"/>
</dbReference>
<gene>
    <name evidence="1" type="ORF">FXF65_03895</name>
</gene>
<dbReference type="Gene3D" id="3.10.450.50">
    <property type="match status" value="1"/>
</dbReference>
<dbReference type="SUPFAM" id="SSF54427">
    <property type="entry name" value="NTF2-like"/>
    <property type="match status" value="1"/>
</dbReference>
<accession>A0A5D0UMS7</accession>
<sequence>MSNALDLKEFADKYVTLWNEPDPEARGALVRDLWAPDAVQVLTDPPQEMREAAKALAFPAPPLEVRGHAALDARVTRAYEMFIKAGEYAFVSGAEPYEPMAGVVCLRWKMRTTGTGEDVGGGFDVISLDADGRIRSDHQFIEMS</sequence>
<dbReference type="EMBL" id="VSFF01000001">
    <property type="protein sequence ID" value="TYC18883.1"/>
    <property type="molecule type" value="Genomic_DNA"/>
</dbReference>
<name>A0A5D0UMS7_9ACTN</name>
<proteinExistence type="predicted"/>
<dbReference type="RefSeq" id="WP_148348254.1">
    <property type="nucleotide sequence ID" value="NZ_JBHSBF010000027.1"/>
</dbReference>
<organism evidence="1 2">
    <name type="scientific">Actinomadura syzygii</name>
    <dbReference type="NCBI Taxonomy" id="1427538"/>
    <lineage>
        <taxon>Bacteria</taxon>
        <taxon>Bacillati</taxon>
        <taxon>Actinomycetota</taxon>
        <taxon>Actinomycetes</taxon>
        <taxon>Streptosporangiales</taxon>
        <taxon>Thermomonosporaceae</taxon>
        <taxon>Actinomadura</taxon>
    </lineage>
</organism>
<comment type="caution">
    <text evidence="1">The sequence shown here is derived from an EMBL/GenBank/DDBJ whole genome shotgun (WGS) entry which is preliminary data.</text>
</comment>
<protein>
    <submittedName>
        <fullName evidence="1">TerD family protein</fullName>
    </submittedName>
</protein>
<evidence type="ECO:0000313" key="2">
    <source>
        <dbReference type="Proteomes" id="UP000322634"/>
    </source>
</evidence>
<keyword evidence="2" id="KW-1185">Reference proteome</keyword>
<dbReference type="Proteomes" id="UP000322634">
    <property type="component" value="Unassembled WGS sequence"/>
</dbReference>